<evidence type="ECO:0000256" key="3">
    <source>
        <dbReference type="ARBA" id="ARBA00022475"/>
    </source>
</evidence>
<evidence type="ECO:0000256" key="8">
    <source>
        <dbReference type="ARBA" id="ARBA00022949"/>
    </source>
</evidence>
<dbReference type="GO" id="GO:0046739">
    <property type="term" value="P:transport of virus in multicellular host"/>
    <property type="evidence" value="ECO:0007669"/>
    <property type="project" value="TreeGrafter"/>
</dbReference>
<dbReference type="PANTHER" id="PTHR32080">
    <property type="entry name" value="ANTIFUNGAL PROTEIN GINKBILOBIN-2-LIKE"/>
    <property type="match status" value="1"/>
</dbReference>
<feature type="domain" description="Gnk2-homologous" evidence="16">
    <location>
        <begin position="34"/>
        <end position="136"/>
    </location>
</feature>
<keyword evidence="6 15" id="KW-0732">Signal</keyword>
<evidence type="ECO:0000256" key="4">
    <source>
        <dbReference type="ARBA" id="ARBA00022581"/>
    </source>
</evidence>
<dbReference type="Pfam" id="PF01657">
    <property type="entry name" value="Stress-antifung"/>
    <property type="match status" value="2"/>
</dbReference>
<keyword evidence="4" id="KW-0945">Host-virus interaction</keyword>
<dbReference type="AlphaFoldDB" id="A0A3S3Q891"/>
<comment type="similarity">
    <text evidence="13">Belongs to the cysteine-rich repeat secretory protein family. Plasmodesmata-located proteins (PDLD) subfamily.</text>
</comment>
<dbReference type="GO" id="GO:0010497">
    <property type="term" value="P:plasmodesmata-mediated intercellular transport"/>
    <property type="evidence" value="ECO:0007669"/>
    <property type="project" value="UniProtKB-ARBA"/>
</dbReference>
<keyword evidence="3" id="KW-1003">Cell membrane</keyword>
<comment type="caution">
    <text evidence="17">The sequence shown here is derived from an EMBL/GenBank/DDBJ whole genome shotgun (WGS) entry which is preliminary data.</text>
</comment>
<feature type="chain" id="PRO_5018523929" evidence="15">
    <location>
        <begin position="30"/>
        <end position="287"/>
    </location>
</feature>
<evidence type="ECO:0000256" key="10">
    <source>
        <dbReference type="ARBA" id="ARBA00023136"/>
    </source>
</evidence>
<dbReference type="EMBL" id="QPKB01000003">
    <property type="protein sequence ID" value="RWR81207.1"/>
    <property type="molecule type" value="Genomic_DNA"/>
</dbReference>
<dbReference type="FunFam" id="3.30.430.20:FF:000001">
    <property type="entry name" value="cysteine-rich repeat secretory protein 3"/>
    <property type="match status" value="1"/>
</dbReference>
<proteinExistence type="inferred from homology"/>
<feature type="transmembrane region" description="Helical" evidence="14">
    <location>
        <begin position="257"/>
        <end position="281"/>
    </location>
</feature>
<dbReference type="Proteomes" id="UP000283530">
    <property type="component" value="Unassembled WGS sequence"/>
</dbReference>
<reference evidence="17 18" key="1">
    <citation type="journal article" date="2019" name="Nat. Plants">
        <title>Stout camphor tree genome fills gaps in understanding of flowering plant genome evolution.</title>
        <authorList>
            <person name="Chaw S.M."/>
            <person name="Liu Y.C."/>
            <person name="Wu Y.W."/>
            <person name="Wang H.Y."/>
            <person name="Lin C.I."/>
            <person name="Wu C.S."/>
            <person name="Ke H.M."/>
            <person name="Chang L.Y."/>
            <person name="Hsu C.Y."/>
            <person name="Yang H.T."/>
            <person name="Sudianto E."/>
            <person name="Hsu M.H."/>
            <person name="Wu K.P."/>
            <person name="Wang L.N."/>
            <person name="Leebens-Mack J.H."/>
            <person name="Tsai I.J."/>
        </authorList>
    </citation>
    <scope>NUCLEOTIDE SEQUENCE [LARGE SCALE GENOMIC DNA]</scope>
    <source>
        <strain evidence="18">cv. Chaw 1501</strain>
        <tissue evidence="17">Young leaves</tissue>
    </source>
</reference>
<dbReference type="FunFam" id="3.30.430.20:FF:000008">
    <property type="entry name" value="cysteine-rich repeat secretory protein 3"/>
    <property type="match status" value="1"/>
</dbReference>
<protein>
    <submittedName>
        <fullName evidence="17">Gnk2 domain-containing protein</fullName>
    </submittedName>
</protein>
<keyword evidence="18" id="KW-1185">Reference proteome</keyword>
<keyword evidence="8" id="KW-0965">Cell junction</keyword>
<keyword evidence="5 14" id="KW-0812">Transmembrane</keyword>
<gene>
    <name evidence="17" type="ORF">CKAN_00988000</name>
</gene>
<evidence type="ECO:0000256" key="5">
    <source>
        <dbReference type="ARBA" id="ARBA00022692"/>
    </source>
</evidence>
<evidence type="ECO:0000259" key="16">
    <source>
        <dbReference type="PROSITE" id="PS51473"/>
    </source>
</evidence>
<evidence type="ECO:0000256" key="14">
    <source>
        <dbReference type="SAM" id="Phobius"/>
    </source>
</evidence>
<dbReference type="Gene3D" id="3.30.430.20">
    <property type="entry name" value="Gnk2 domain, C-X8-C-X2-C motif"/>
    <property type="match status" value="2"/>
</dbReference>
<dbReference type="PROSITE" id="PS51473">
    <property type="entry name" value="GNK2"/>
    <property type="match status" value="2"/>
</dbReference>
<evidence type="ECO:0000313" key="17">
    <source>
        <dbReference type="EMBL" id="RWR81207.1"/>
    </source>
</evidence>
<keyword evidence="2" id="KW-0813">Transport</keyword>
<dbReference type="GO" id="GO:0005886">
    <property type="term" value="C:plasma membrane"/>
    <property type="evidence" value="ECO:0007669"/>
    <property type="project" value="UniProtKB-SubCell"/>
</dbReference>
<dbReference type="OrthoDB" id="1926347at2759"/>
<organism evidence="17 18">
    <name type="scientific">Cinnamomum micranthum f. kanehirae</name>
    <dbReference type="NCBI Taxonomy" id="337451"/>
    <lineage>
        <taxon>Eukaryota</taxon>
        <taxon>Viridiplantae</taxon>
        <taxon>Streptophyta</taxon>
        <taxon>Embryophyta</taxon>
        <taxon>Tracheophyta</taxon>
        <taxon>Spermatophyta</taxon>
        <taxon>Magnoliopsida</taxon>
        <taxon>Magnoliidae</taxon>
        <taxon>Laurales</taxon>
        <taxon>Lauraceae</taxon>
        <taxon>Cinnamomum</taxon>
    </lineage>
</organism>
<dbReference type="InterPro" id="IPR051378">
    <property type="entry name" value="Cell2Cell_Antifungal"/>
</dbReference>
<dbReference type="PANTHER" id="PTHR32080:SF24">
    <property type="entry name" value="PLASMODESMATA-LOCATED PROTEIN 2"/>
    <property type="match status" value="1"/>
</dbReference>
<keyword evidence="10 14" id="KW-0472">Membrane</keyword>
<evidence type="ECO:0000313" key="18">
    <source>
        <dbReference type="Proteomes" id="UP000283530"/>
    </source>
</evidence>
<dbReference type="InterPro" id="IPR038408">
    <property type="entry name" value="GNK2_sf"/>
</dbReference>
<evidence type="ECO:0000256" key="1">
    <source>
        <dbReference type="ARBA" id="ARBA00004251"/>
    </source>
</evidence>
<dbReference type="InterPro" id="IPR002902">
    <property type="entry name" value="GNK2"/>
</dbReference>
<dbReference type="CDD" id="cd23509">
    <property type="entry name" value="Gnk2-like"/>
    <property type="match status" value="2"/>
</dbReference>
<comment type="subcellular location">
    <subcellularLocation>
        <location evidence="12">Cell junction</location>
        <location evidence="12">Plasmodesma</location>
    </subcellularLocation>
    <subcellularLocation>
        <location evidence="1">Cell membrane</location>
        <topology evidence="1">Single-pass type I membrane protein</topology>
    </subcellularLocation>
</comment>
<keyword evidence="7" id="KW-0677">Repeat</keyword>
<evidence type="ECO:0000256" key="13">
    <source>
        <dbReference type="ARBA" id="ARBA00038393"/>
    </source>
</evidence>
<name>A0A3S3Q891_9MAGN</name>
<evidence type="ECO:0000256" key="15">
    <source>
        <dbReference type="SAM" id="SignalP"/>
    </source>
</evidence>
<evidence type="ECO:0000256" key="6">
    <source>
        <dbReference type="ARBA" id="ARBA00022729"/>
    </source>
</evidence>
<feature type="signal peptide" evidence="15">
    <location>
        <begin position="1"/>
        <end position="29"/>
    </location>
</feature>
<evidence type="ECO:0000256" key="12">
    <source>
        <dbReference type="ARBA" id="ARBA00024184"/>
    </source>
</evidence>
<evidence type="ECO:0000256" key="2">
    <source>
        <dbReference type="ARBA" id="ARBA00022448"/>
    </source>
</evidence>
<dbReference type="GO" id="GO:0009506">
    <property type="term" value="C:plasmodesma"/>
    <property type="evidence" value="ECO:0007669"/>
    <property type="project" value="UniProtKB-SubCell"/>
</dbReference>
<evidence type="ECO:0000256" key="9">
    <source>
        <dbReference type="ARBA" id="ARBA00022989"/>
    </source>
</evidence>
<evidence type="ECO:0000256" key="11">
    <source>
        <dbReference type="ARBA" id="ARBA00023157"/>
    </source>
</evidence>
<feature type="domain" description="Gnk2-homologous" evidence="16">
    <location>
        <begin position="138"/>
        <end position="237"/>
    </location>
</feature>
<evidence type="ECO:0000256" key="7">
    <source>
        <dbReference type="ARBA" id="ARBA00022737"/>
    </source>
</evidence>
<keyword evidence="9 14" id="KW-1133">Transmembrane helix</keyword>
<accession>A0A3S3Q891</accession>
<sequence length="287" mass="30637">MGFQFHISSSFSLYFAFFTILAFHNPSNAAPDLFNLVYKGCSRETSAGNIAFQQSVASLFNSLVAQSSSTRFFKTSSGSGQNALSGVFQCRGDLSNSDCNSCVSRIPQMSSSLCGDALAARIQLSGCYALYQISTFPQISGTQMLYKVCSRSESNFEEKRDTAFLAVETGIAGGSGFYATTYASVYAIAQCEGDLSAGDCGVCVKEAVRRAQVECGKSVAGQVYLSRCYLSFSYYPNGVTGHSSLGSGGQQQTGKTVAIVVGGAAALFFGVICLLFIRALWKKKEDY</sequence>
<keyword evidence="11" id="KW-1015">Disulfide bond</keyword>